<keyword evidence="4" id="KW-0689">Ribosomal protein</keyword>
<evidence type="ECO:0000256" key="1">
    <source>
        <dbReference type="ARBA" id="ARBA00022679"/>
    </source>
</evidence>
<evidence type="ECO:0000313" key="4">
    <source>
        <dbReference type="EMBL" id="NYG55399.1"/>
    </source>
</evidence>
<gene>
    <name evidence="4" type="ORF">BJ989_001703</name>
</gene>
<keyword evidence="4" id="KW-0687">Ribonucleoprotein</keyword>
<feature type="domain" description="N-acetyltransferase" evidence="3">
    <location>
        <begin position="4"/>
        <end position="165"/>
    </location>
</feature>
<evidence type="ECO:0000313" key="5">
    <source>
        <dbReference type="Proteomes" id="UP000544110"/>
    </source>
</evidence>
<dbReference type="CDD" id="cd04301">
    <property type="entry name" value="NAT_SF"/>
    <property type="match status" value="1"/>
</dbReference>
<dbReference type="Pfam" id="PF00583">
    <property type="entry name" value="Acetyltransf_1"/>
    <property type="match status" value="1"/>
</dbReference>
<dbReference type="SUPFAM" id="SSF55729">
    <property type="entry name" value="Acyl-CoA N-acyltransferases (Nat)"/>
    <property type="match status" value="1"/>
</dbReference>
<dbReference type="Proteomes" id="UP000544110">
    <property type="component" value="Unassembled WGS sequence"/>
</dbReference>
<keyword evidence="5" id="KW-1185">Reference proteome</keyword>
<reference evidence="4 5" key="1">
    <citation type="submission" date="2020-07" db="EMBL/GenBank/DDBJ databases">
        <title>Sequencing the genomes of 1000 actinobacteria strains.</title>
        <authorList>
            <person name="Klenk H.-P."/>
        </authorList>
    </citation>
    <scope>NUCLEOTIDE SEQUENCE [LARGE SCALE GENOMIC DNA]</scope>
    <source>
        <strain evidence="4 5">DSM 24552</strain>
    </source>
</reference>
<evidence type="ECO:0000259" key="3">
    <source>
        <dbReference type="PROSITE" id="PS51186"/>
    </source>
</evidence>
<keyword evidence="1" id="KW-0808">Transferase</keyword>
<dbReference type="InterPro" id="IPR016181">
    <property type="entry name" value="Acyl_CoA_acyltransferase"/>
</dbReference>
<accession>A0A7Y9RU57</accession>
<sequence length="170" mass="18363">MVDLALGLARPDELSAVGEATVAAYAPFLLGPDDPYAARLRDAPARAREAELWVARSDDGRVLGSVTACPPGSPWRELADADDPEQGEFRMLAVDPAAQGRGVGEALVQHAVARAVDHGARRVLLSTLPDMAGAHRLYERLGFTRAPALDWTPVPHVRLLAYRLDLQEPR</sequence>
<dbReference type="GO" id="GO:0005840">
    <property type="term" value="C:ribosome"/>
    <property type="evidence" value="ECO:0007669"/>
    <property type="project" value="UniProtKB-KW"/>
</dbReference>
<keyword evidence="2" id="KW-0012">Acyltransferase</keyword>
<proteinExistence type="predicted"/>
<evidence type="ECO:0000256" key="2">
    <source>
        <dbReference type="ARBA" id="ARBA00023315"/>
    </source>
</evidence>
<dbReference type="InterPro" id="IPR000182">
    <property type="entry name" value="GNAT_dom"/>
</dbReference>
<dbReference type="AlphaFoldDB" id="A0A7Y9RU57"/>
<dbReference type="Gene3D" id="3.40.630.30">
    <property type="match status" value="1"/>
</dbReference>
<dbReference type="GO" id="GO:0016747">
    <property type="term" value="F:acyltransferase activity, transferring groups other than amino-acyl groups"/>
    <property type="evidence" value="ECO:0007669"/>
    <property type="project" value="InterPro"/>
</dbReference>
<dbReference type="PANTHER" id="PTHR43877">
    <property type="entry name" value="AMINOALKYLPHOSPHONATE N-ACETYLTRANSFERASE-RELATED-RELATED"/>
    <property type="match status" value="1"/>
</dbReference>
<dbReference type="RefSeq" id="WP_179517851.1">
    <property type="nucleotide sequence ID" value="NZ_JACCAC010000001.1"/>
</dbReference>
<comment type="caution">
    <text evidence="4">The sequence shown here is derived from an EMBL/GenBank/DDBJ whole genome shotgun (WGS) entry which is preliminary data.</text>
</comment>
<organism evidence="4 5">
    <name type="scientific">Nocardioides perillae</name>
    <dbReference type="NCBI Taxonomy" id="1119534"/>
    <lineage>
        <taxon>Bacteria</taxon>
        <taxon>Bacillati</taxon>
        <taxon>Actinomycetota</taxon>
        <taxon>Actinomycetes</taxon>
        <taxon>Propionibacteriales</taxon>
        <taxon>Nocardioidaceae</taxon>
        <taxon>Nocardioides</taxon>
    </lineage>
</organism>
<name>A0A7Y9RU57_9ACTN</name>
<protein>
    <submittedName>
        <fullName evidence="4">Ribosomal protein S18 acetylase RimI-like enzyme</fullName>
    </submittedName>
</protein>
<dbReference type="EMBL" id="JACCAC010000001">
    <property type="protein sequence ID" value="NYG55399.1"/>
    <property type="molecule type" value="Genomic_DNA"/>
</dbReference>
<dbReference type="PROSITE" id="PS51186">
    <property type="entry name" value="GNAT"/>
    <property type="match status" value="1"/>
</dbReference>
<dbReference type="InterPro" id="IPR050832">
    <property type="entry name" value="Bact_Acetyltransf"/>
</dbReference>